<dbReference type="Gramene" id="Os06t0491800-01">
    <property type="protein sequence ID" value="Os06t0491800-01"/>
    <property type="gene ID" value="Os06g0491800"/>
</dbReference>
<dbReference type="PANTHER" id="PTHR23272">
    <property type="entry name" value="BED FINGER-RELATED"/>
    <property type="match status" value="1"/>
</dbReference>
<dbReference type="OMA" id="MAVEEWC"/>
<dbReference type="PANTHER" id="PTHR23272:SF104">
    <property type="entry name" value="HAT FAMILY DIMERISATION DOMAIN CONTAINING PROTEIN, EXPRESSED"/>
    <property type="match status" value="1"/>
</dbReference>
<organism evidence="3 4">
    <name type="scientific">Oryza sativa subsp. japonica</name>
    <name type="common">Rice</name>
    <dbReference type="NCBI Taxonomy" id="39947"/>
    <lineage>
        <taxon>Eukaryota</taxon>
        <taxon>Viridiplantae</taxon>
        <taxon>Streptophyta</taxon>
        <taxon>Embryophyta</taxon>
        <taxon>Tracheophyta</taxon>
        <taxon>Spermatophyta</taxon>
        <taxon>Magnoliopsida</taxon>
        <taxon>Liliopsida</taxon>
        <taxon>Poales</taxon>
        <taxon>Poaceae</taxon>
        <taxon>BOP clade</taxon>
        <taxon>Oryzoideae</taxon>
        <taxon>Oryzeae</taxon>
        <taxon>Oryzinae</taxon>
        <taxon>Oryza</taxon>
        <taxon>Oryza sativa</taxon>
    </lineage>
</organism>
<dbReference type="Proteomes" id="UP000059680">
    <property type="component" value="Chromosome 6"/>
</dbReference>
<evidence type="ECO:0000313" key="3">
    <source>
        <dbReference type="EMBL" id="BAS97862.1"/>
    </source>
</evidence>
<sequence length="209" mass="24198">SSLALVIQLQICFFRKFCQIKMAVEEWCRSSNTIIATMGKSMKPKYDKYWEKSNMALSEACLLDPRFKRTLLEYYADKVYGVVAPKHMADFMVVINKLFDTYASSQASSKSPAATNVQNNLLVSKDYDGESDDELDADVQQYLRASTAPGIGTKSELEVYLEQPLLEWYTSDKTTFNILHWWSLKQHEFPILSFSLDLLVMFWLFKYQL</sequence>
<evidence type="ECO:0000259" key="1">
    <source>
        <dbReference type="Pfam" id="PF05699"/>
    </source>
</evidence>
<dbReference type="InterPro" id="IPR025525">
    <property type="entry name" value="hAT-like_transposase_RNase-H"/>
</dbReference>
<dbReference type="GO" id="GO:0046983">
    <property type="term" value="F:protein dimerization activity"/>
    <property type="evidence" value="ECO:0007669"/>
    <property type="project" value="InterPro"/>
</dbReference>
<protein>
    <submittedName>
        <fullName evidence="3">Os06g0491800 protein</fullName>
    </submittedName>
</protein>
<feature type="domain" description="HAT C-terminal dimerisation" evidence="1">
    <location>
        <begin position="156"/>
        <end position="193"/>
    </location>
</feature>
<reference evidence="3 4" key="3">
    <citation type="journal article" date="2013" name="Rice">
        <title>Improvement of the Oryza sativa Nipponbare reference genome using next generation sequence and optical map data.</title>
        <authorList>
            <person name="Kawahara Y."/>
            <person name="de la Bastide M."/>
            <person name="Hamilton J.P."/>
            <person name="Kanamori H."/>
            <person name="McCombie W.R."/>
            <person name="Ouyang S."/>
            <person name="Schwartz D.C."/>
            <person name="Tanaka T."/>
            <person name="Wu J."/>
            <person name="Zhou S."/>
            <person name="Childs K.L."/>
            <person name="Davidson R.M."/>
            <person name="Lin H."/>
            <person name="Quesada-Ocampo L."/>
            <person name="Vaillancourt B."/>
            <person name="Sakai H."/>
            <person name="Lee S.S."/>
            <person name="Kim J."/>
            <person name="Numa H."/>
            <person name="Itoh T."/>
            <person name="Buell C.R."/>
            <person name="Matsumoto T."/>
        </authorList>
    </citation>
    <scope>NUCLEOTIDE SEQUENCE [LARGE SCALE GENOMIC DNA]</scope>
    <source>
        <strain evidence="4">cv. Nipponbare</strain>
    </source>
</reference>
<dbReference type="Pfam" id="PF05699">
    <property type="entry name" value="Dimer_Tnp_hAT"/>
    <property type="match status" value="1"/>
</dbReference>
<dbReference type="PaxDb" id="39947-A0A0P0WWV7"/>
<evidence type="ECO:0000313" key="4">
    <source>
        <dbReference type="Proteomes" id="UP000059680"/>
    </source>
</evidence>
<name>A0A0P0WWV7_ORYSJ</name>
<dbReference type="EMBL" id="AP014962">
    <property type="protein sequence ID" value="BAS97862.1"/>
    <property type="molecule type" value="Genomic_DNA"/>
</dbReference>
<reference evidence="3 4" key="2">
    <citation type="journal article" date="2013" name="Plant Cell Physiol.">
        <title>Rice Annotation Project Database (RAP-DB): an integrative and interactive database for rice genomics.</title>
        <authorList>
            <person name="Sakai H."/>
            <person name="Lee S.S."/>
            <person name="Tanaka T."/>
            <person name="Numa H."/>
            <person name="Kim J."/>
            <person name="Kawahara Y."/>
            <person name="Wakimoto H."/>
            <person name="Yang C.C."/>
            <person name="Iwamoto M."/>
            <person name="Abe T."/>
            <person name="Yamada Y."/>
            <person name="Muto A."/>
            <person name="Inokuchi H."/>
            <person name="Ikemura T."/>
            <person name="Matsumoto T."/>
            <person name="Sasaki T."/>
            <person name="Itoh T."/>
        </authorList>
    </citation>
    <scope>NUCLEOTIDE SEQUENCE [LARGE SCALE GENOMIC DNA]</scope>
    <source>
        <strain evidence="4">cv. Nipponbare</strain>
    </source>
</reference>
<reference evidence="4" key="1">
    <citation type="journal article" date="2005" name="Nature">
        <title>The map-based sequence of the rice genome.</title>
        <authorList>
            <consortium name="International rice genome sequencing project (IRGSP)"/>
            <person name="Matsumoto T."/>
            <person name="Wu J."/>
            <person name="Kanamori H."/>
            <person name="Katayose Y."/>
            <person name="Fujisawa M."/>
            <person name="Namiki N."/>
            <person name="Mizuno H."/>
            <person name="Yamamoto K."/>
            <person name="Antonio B.A."/>
            <person name="Baba T."/>
            <person name="Sakata K."/>
            <person name="Nagamura Y."/>
            <person name="Aoki H."/>
            <person name="Arikawa K."/>
            <person name="Arita K."/>
            <person name="Bito T."/>
            <person name="Chiden Y."/>
            <person name="Fujitsuka N."/>
            <person name="Fukunaka R."/>
            <person name="Hamada M."/>
            <person name="Harada C."/>
            <person name="Hayashi A."/>
            <person name="Hijishita S."/>
            <person name="Honda M."/>
            <person name="Hosokawa S."/>
            <person name="Ichikawa Y."/>
            <person name="Idonuma A."/>
            <person name="Iijima M."/>
            <person name="Ikeda M."/>
            <person name="Ikeno M."/>
            <person name="Ito K."/>
            <person name="Ito S."/>
            <person name="Ito T."/>
            <person name="Ito Y."/>
            <person name="Ito Y."/>
            <person name="Iwabuchi A."/>
            <person name="Kamiya K."/>
            <person name="Karasawa W."/>
            <person name="Kurita K."/>
            <person name="Katagiri S."/>
            <person name="Kikuta A."/>
            <person name="Kobayashi H."/>
            <person name="Kobayashi N."/>
            <person name="Machita K."/>
            <person name="Maehara T."/>
            <person name="Masukawa M."/>
            <person name="Mizubayashi T."/>
            <person name="Mukai Y."/>
            <person name="Nagasaki H."/>
            <person name="Nagata Y."/>
            <person name="Naito S."/>
            <person name="Nakashima M."/>
            <person name="Nakama Y."/>
            <person name="Nakamichi Y."/>
            <person name="Nakamura M."/>
            <person name="Meguro A."/>
            <person name="Negishi M."/>
            <person name="Ohta I."/>
            <person name="Ohta T."/>
            <person name="Okamoto M."/>
            <person name="Ono N."/>
            <person name="Saji S."/>
            <person name="Sakaguchi M."/>
            <person name="Sakai K."/>
            <person name="Shibata M."/>
            <person name="Shimokawa T."/>
            <person name="Song J."/>
            <person name="Takazaki Y."/>
            <person name="Terasawa K."/>
            <person name="Tsugane M."/>
            <person name="Tsuji K."/>
            <person name="Ueda S."/>
            <person name="Waki K."/>
            <person name="Yamagata H."/>
            <person name="Yamamoto M."/>
            <person name="Yamamoto S."/>
            <person name="Yamane H."/>
            <person name="Yoshiki S."/>
            <person name="Yoshihara R."/>
            <person name="Yukawa K."/>
            <person name="Zhong H."/>
            <person name="Yano M."/>
            <person name="Yuan Q."/>
            <person name="Ouyang S."/>
            <person name="Liu J."/>
            <person name="Jones K.M."/>
            <person name="Gansberger K."/>
            <person name="Moffat K."/>
            <person name="Hill J."/>
            <person name="Bera J."/>
            <person name="Fadrosh D."/>
            <person name="Jin S."/>
            <person name="Johri S."/>
            <person name="Kim M."/>
            <person name="Overton L."/>
            <person name="Reardon M."/>
            <person name="Tsitrin T."/>
            <person name="Vuong H."/>
            <person name="Weaver B."/>
            <person name="Ciecko A."/>
            <person name="Tallon L."/>
            <person name="Jackson J."/>
            <person name="Pai G."/>
            <person name="Aken S.V."/>
            <person name="Utterback T."/>
            <person name="Reidmuller S."/>
            <person name="Feldblyum T."/>
            <person name="Hsiao J."/>
            <person name="Zismann V."/>
            <person name="Iobst S."/>
            <person name="de Vazeille A.R."/>
            <person name="Buell C.R."/>
            <person name="Ying K."/>
            <person name="Li Y."/>
            <person name="Lu T."/>
            <person name="Huang Y."/>
            <person name="Zhao Q."/>
            <person name="Feng Q."/>
            <person name="Zhang L."/>
            <person name="Zhu J."/>
            <person name="Weng Q."/>
            <person name="Mu J."/>
            <person name="Lu Y."/>
            <person name="Fan D."/>
            <person name="Liu Y."/>
            <person name="Guan J."/>
            <person name="Zhang Y."/>
            <person name="Yu S."/>
            <person name="Liu X."/>
            <person name="Zhang Y."/>
            <person name="Hong G."/>
            <person name="Han B."/>
            <person name="Choisne N."/>
            <person name="Demange N."/>
            <person name="Orjeda G."/>
            <person name="Samain S."/>
            <person name="Cattolico L."/>
            <person name="Pelletier E."/>
            <person name="Couloux A."/>
            <person name="Segurens B."/>
            <person name="Wincker P."/>
            <person name="D'Hont A."/>
            <person name="Scarpelli C."/>
            <person name="Weissenbach J."/>
            <person name="Salanoubat M."/>
            <person name="Quetier F."/>
            <person name="Yu Y."/>
            <person name="Kim H.R."/>
            <person name="Rambo T."/>
            <person name="Currie J."/>
            <person name="Collura K."/>
            <person name="Luo M."/>
            <person name="Yang T."/>
            <person name="Ammiraju J.S.S."/>
            <person name="Engler F."/>
            <person name="Soderlund C."/>
            <person name="Wing R.A."/>
            <person name="Palmer L.E."/>
            <person name="de la Bastide M."/>
            <person name="Spiegel L."/>
            <person name="Nascimento L."/>
            <person name="Zutavern T."/>
            <person name="O'Shaughnessy A."/>
            <person name="Dike S."/>
            <person name="Dedhia N."/>
            <person name="Preston R."/>
            <person name="Balija V."/>
            <person name="McCombie W.R."/>
            <person name="Chow T."/>
            <person name="Chen H."/>
            <person name="Chung M."/>
            <person name="Chen C."/>
            <person name="Shaw J."/>
            <person name="Wu H."/>
            <person name="Hsiao K."/>
            <person name="Chao Y."/>
            <person name="Chu M."/>
            <person name="Cheng C."/>
            <person name="Hour A."/>
            <person name="Lee P."/>
            <person name="Lin S."/>
            <person name="Lin Y."/>
            <person name="Liou J."/>
            <person name="Liu S."/>
            <person name="Hsing Y."/>
            <person name="Raghuvanshi S."/>
            <person name="Mohanty A."/>
            <person name="Bharti A.K."/>
            <person name="Gaur A."/>
            <person name="Gupta V."/>
            <person name="Kumar D."/>
            <person name="Ravi V."/>
            <person name="Vij S."/>
            <person name="Kapur A."/>
            <person name="Khurana P."/>
            <person name="Khurana P."/>
            <person name="Khurana J.P."/>
            <person name="Tyagi A.K."/>
            <person name="Gaikwad K."/>
            <person name="Singh A."/>
            <person name="Dalal V."/>
            <person name="Srivastava S."/>
            <person name="Dixit A."/>
            <person name="Pal A.K."/>
            <person name="Ghazi I.A."/>
            <person name="Yadav M."/>
            <person name="Pandit A."/>
            <person name="Bhargava A."/>
            <person name="Sureshbabu K."/>
            <person name="Batra K."/>
            <person name="Sharma T.R."/>
            <person name="Mohapatra T."/>
            <person name="Singh N.K."/>
            <person name="Messing J."/>
            <person name="Nelson A.B."/>
            <person name="Fuks G."/>
            <person name="Kavchok S."/>
            <person name="Keizer G."/>
            <person name="Linton E."/>
            <person name="Llaca V."/>
            <person name="Song R."/>
            <person name="Tanyolac B."/>
            <person name="Young S."/>
            <person name="Ho-Il K."/>
            <person name="Hahn J.H."/>
            <person name="Sangsakoo G."/>
            <person name="Vanavichit A."/>
            <person name="de Mattos Luiz.A.T."/>
            <person name="Zimmer P.D."/>
            <person name="Malone G."/>
            <person name="Dellagostin O."/>
            <person name="de Oliveira A.C."/>
            <person name="Bevan M."/>
            <person name="Bancroft I."/>
            <person name="Minx P."/>
            <person name="Cordum H."/>
            <person name="Wilson R."/>
            <person name="Cheng Z."/>
            <person name="Jin W."/>
            <person name="Jiang J."/>
            <person name="Leong S.A."/>
            <person name="Iwama H."/>
            <person name="Gojobori T."/>
            <person name="Itoh T."/>
            <person name="Niimura Y."/>
            <person name="Fujii Y."/>
            <person name="Habara T."/>
            <person name="Sakai H."/>
            <person name="Sato Y."/>
            <person name="Wilson G."/>
            <person name="Kumar K."/>
            <person name="McCouch S."/>
            <person name="Juretic N."/>
            <person name="Hoen D."/>
            <person name="Wright S."/>
            <person name="Bruskiewich R."/>
            <person name="Bureau T."/>
            <person name="Miyao A."/>
            <person name="Hirochika H."/>
            <person name="Nishikawa T."/>
            <person name="Kadowaki K."/>
            <person name="Sugiura M."/>
            <person name="Burr B."/>
            <person name="Sasaki T."/>
        </authorList>
    </citation>
    <scope>NUCLEOTIDE SEQUENCE [LARGE SCALE GENOMIC DNA]</scope>
    <source>
        <strain evidence="4">cv. Nipponbare</strain>
    </source>
</reference>
<dbReference type="InterPro" id="IPR012337">
    <property type="entry name" value="RNaseH-like_sf"/>
</dbReference>
<dbReference type="InParanoid" id="A0A0P0WWV7"/>
<feature type="non-terminal residue" evidence="3">
    <location>
        <position position="1"/>
    </location>
</feature>
<dbReference type="InterPro" id="IPR008906">
    <property type="entry name" value="HATC_C_dom"/>
</dbReference>
<dbReference type="Pfam" id="PF14372">
    <property type="entry name" value="hAT-like_RNase-H"/>
    <property type="match status" value="1"/>
</dbReference>
<evidence type="ECO:0000259" key="2">
    <source>
        <dbReference type="Pfam" id="PF14372"/>
    </source>
</evidence>
<gene>
    <name evidence="3" type="ordered locus">Os06g0491800</name>
    <name evidence="3" type="ORF">OSNPB_060491800</name>
</gene>
<dbReference type="eggNOG" id="KOG1121">
    <property type="taxonomic scope" value="Eukaryota"/>
</dbReference>
<dbReference type="SUPFAM" id="SSF53098">
    <property type="entry name" value="Ribonuclease H-like"/>
    <property type="match status" value="1"/>
</dbReference>
<proteinExistence type="predicted"/>
<dbReference type="AlphaFoldDB" id="A0A0P0WWV7"/>
<accession>A0A0P0WWV7</accession>
<keyword evidence="4" id="KW-1185">Reference proteome</keyword>
<dbReference type="GO" id="GO:0003677">
    <property type="term" value="F:DNA binding"/>
    <property type="evidence" value="ECO:0007669"/>
    <property type="project" value="InterPro"/>
</dbReference>
<feature type="domain" description="hAT-like transposase RNase-H fold" evidence="2">
    <location>
        <begin position="12"/>
        <end position="102"/>
    </location>
</feature>
<dbReference type="FunCoup" id="A0A0P0WWV7">
    <property type="interactions" value="35"/>
</dbReference>